<dbReference type="STRING" id="123320.SAMN06309945_2226"/>
<dbReference type="SUPFAM" id="SSF52317">
    <property type="entry name" value="Class I glutamine amidotransferase-like"/>
    <property type="match status" value="1"/>
</dbReference>
<dbReference type="PANTHER" id="PTHR43130">
    <property type="entry name" value="ARAC-FAMILY TRANSCRIPTIONAL REGULATOR"/>
    <property type="match status" value="1"/>
</dbReference>
<keyword evidence="2" id="KW-0804">Transcription</keyword>
<evidence type="ECO:0000256" key="1">
    <source>
        <dbReference type="ARBA" id="ARBA00023015"/>
    </source>
</evidence>
<keyword evidence="1" id="KW-0805">Transcription regulation</keyword>
<gene>
    <name evidence="4" type="ORF">SAMN06309945_2226</name>
</gene>
<evidence type="ECO:0000313" key="4">
    <source>
        <dbReference type="EMBL" id="SKC63002.1"/>
    </source>
</evidence>
<dbReference type="InterPro" id="IPR029062">
    <property type="entry name" value="Class_I_gatase-like"/>
</dbReference>
<reference evidence="4 5" key="1">
    <citation type="submission" date="2017-02" db="EMBL/GenBank/DDBJ databases">
        <authorList>
            <person name="Peterson S.W."/>
        </authorList>
    </citation>
    <scope>NUCLEOTIDE SEQUENCE [LARGE SCALE GENOMIC DNA]</scope>
    <source>
        <strain evidence="4 5">VKM Ac-2059</strain>
    </source>
</reference>
<evidence type="ECO:0000313" key="5">
    <source>
        <dbReference type="Proteomes" id="UP000190857"/>
    </source>
</evidence>
<dbReference type="Pfam" id="PF12833">
    <property type="entry name" value="HTH_18"/>
    <property type="match status" value="1"/>
</dbReference>
<evidence type="ECO:0000256" key="2">
    <source>
        <dbReference type="ARBA" id="ARBA00023163"/>
    </source>
</evidence>
<dbReference type="Gene3D" id="3.40.50.880">
    <property type="match status" value="1"/>
</dbReference>
<dbReference type="Pfam" id="PF01965">
    <property type="entry name" value="DJ-1_PfpI"/>
    <property type="match status" value="1"/>
</dbReference>
<dbReference type="AlphaFoldDB" id="A0A1T5KH06"/>
<dbReference type="InterPro" id="IPR018060">
    <property type="entry name" value="HTH_AraC"/>
</dbReference>
<dbReference type="SMART" id="SM00342">
    <property type="entry name" value="HTH_ARAC"/>
    <property type="match status" value="1"/>
</dbReference>
<dbReference type="Proteomes" id="UP000190857">
    <property type="component" value="Unassembled WGS sequence"/>
</dbReference>
<proteinExistence type="predicted"/>
<evidence type="ECO:0000259" key="3">
    <source>
        <dbReference type="PROSITE" id="PS01124"/>
    </source>
</evidence>
<dbReference type="PANTHER" id="PTHR43130:SF3">
    <property type="entry name" value="HTH-TYPE TRANSCRIPTIONAL REGULATOR RV1931C"/>
    <property type="match status" value="1"/>
</dbReference>
<dbReference type="GO" id="GO:0003700">
    <property type="term" value="F:DNA-binding transcription factor activity"/>
    <property type="evidence" value="ECO:0007669"/>
    <property type="project" value="InterPro"/>
</dbReference>
<accession>A0A1T5KH06</accession>
<organism evidence="4 5">
    <name type="scientific">Okibacterium fritillariae</name>
    <dbReference type="NCBI Taxonomy" id="123320"/>
    <lineage>
        <taxon>Bacteria</taxon>
        <taxon>Bacillati</taxon>
        <taxon>Actinomycetota</taxon>
        <taxon>Actinomycetes</taxon>
        <taxon>Micrococcales</taxon>
        <taxon>Microbacteriaceae</taxon>
        <taxon>Okibacterium</taxon>
    </lineage>
</organism>
<dbReference type="GO" id="GO:0043565">
    <property type="term" value="F:sequence-specific DNA binding"/>
    <property type="evidence" value="ECO:0007669"/>
    <property type="project" value="InterPro"/>
</dbReference>
<keyword evidence="5" id="KW-1185">Reference proteome</keyword>
<dbReference type="SUPFAM" id="SSF46689">
    <property type="entry name" value="Homeodomain-like"/>
    <property type="match status" value="2"/>
</dbReference>
<dbReference type="InterPro" id="IPR009057">
    <property type="entry name" value="Homeodomain-like_sf"/>
</dbReference>
<dbReference type="InterPro" id="IPR052158">
    <property type="entry name" value="INH-QAR"/>
</dbReference>
<dbReference type="Gene3D" id="1.10.10.60">
    <property type="entry name" value="Homeodomain-like"/>
    <property type="match status" value="1"/>
</dbReference>
<name>A0A1T5KH06_9MICO</name>
<dbReference type="OrthoDB" id="3194870at2"/>
<dbReference type="EMBL" id="FUZP01000002">
    <property type="protein sequence ID" value="SKC63002.1"/>
    <property type="molecule type" value="Genomic_DNA"/>
</dbReference>
<protein>
    <submittedName>
        <fullName evidence="4">Transcriptional regulator, AraC family with amidase-like domain</fullName>
    </submittedName>
</protein>
<dbReference type="RefSeq" id="WP_079728278.1">
    <property type="nucleotide sequence ID" value="NZ_FUZP01000002.1"/>
</dbReference>
<feature type="domain" description="HTH araC/xylS-type" evidence="3">
    <location>
        <begin position="215"/>
        <end position="313"/>
    </location>
</feature>
<dbReference type="CDD" id="cd03137">
    <property type="entry name" value="GATase1_AraC_1"/>
    <property type="match status" value="1"/>
</dbReference>
<dbReference type="InterPro" id="IPR002818">
    <property type="entry name" value="DJ-1/PfpI"/>
</dbReference>
<dbReference type="PROSITE" id="PS01124">
    <property type="entry name" value="HTH_ARAC_FAMILY_2"/>
    <property type="match status" value="1"/>
</dbReference>
<sequence length="330" mass="36032">MLRKVALLVAPGVAPFEFGVVCEVFGIDRTREGAPPFDFTVVTAHPGPIRTSLGFDITVEHGLEAAEDADLIAVVANMTSVANSIDEASLDLLRRAEARGAWVLSLCTGAFVLAEAGLLDGRRSTTHWDHSARLATQFPLTEVDPNVLYIEDRGVITGAGTAAGIDACLHLVRREHGQAAANVIARRMVVPPHRDGGQAQYIPYPVPTRASDSLAAVTDWMLENLAEELPVELLAQKAHMSERTFARRFRAELGATPAAWLNRQRLLRAQHLLEHGDDGLERVAQESGFGSASVMRHHFVKVLHTTPNDYRRTFGRSLPSAEERMRELAG</sequence>